<reference evidence="1 2" key="1">
    <citation type="submission" date="2024-01" db="EMBL/GenBank/DDBJ databases">
        <title>Complete genome of Cladobotryum mycophilum ATHUM6906.</title>
        <authorList>
            <person name="Christinaki A.C."/>
            <person name="Myridakis A.I."/>
            <person name="Kouvelis V.N."/>
        </authorList>
    </citation>
    <scope>NUCLEOTIDE SEQUENCE [LARGE SCALE GENOMIC DNA]</scope>
    <source>
        <strain evidence="1 2">ATHUM6906</strain>
    </source>
</reference>
<sequence>MQSDSTVCGDRATIWVHAEAFGYGPSALALTILPRLRKLVAVSGAPTTLEYVGQGHTIELNTSPPWDKVHECDISNAHGREALTHLVRLHRPSLVISIVDEPFAQLVSQLESTKLIIVDQLLWSWPSIPETWRKAAKIIAVEYVGVRERIHKEHLNNAVIVPPFCLSPTTLLLWDHEKGP</sequence>
<comment type="caution">
    <text evidence="1">The sequence shown here is derived from an EMBL/GenBank/DDBJ whole genome shotgun (WGS) entry which is preliminary data.</text>
</comment>
<name>A0ABR0S932_9HYPO</name>
<dbReference type="Proteomes" id="UP001338125">
    <property type="component" value="Unassembled WGS sequence"/>
</dbReference>
<dbReference type="EMBL" id="JAVFKD010000016">
    <property type="protein sequence ID" value="KAK5988280.1"/>
    <property type="molecule type" value="Genomic_DNA"/>
</dbReference>
<evidence type="ECO:0000313" key="2">
    <source>
        <dbReference type="Proteomes" id="UP001338125"/>
    </source>
</evidence>
<accession>A0ABR0S932</accession>
<proteinExistence type="predicted"/>
<evidence type="ECO:0000313" key="1">
    <source>
        <dbReference type="EMBL" id="KAK5988280.1"/>
    </source>
</evidence>
<keyword evidence="2" id="KW-1185">Reference proteome</keyword>
<gene>
    <name evidence="1" type="ORF">PT974_12424</name>
</gene>
<protein>
    <submittedName>
        <fullName evidence="1">Uncharacterized protein</fullName>
    </submittedName>
</protein>
<organism evidence="1 2">
    <name type="scientific">Cladobotryum mycophilum</name>
    <dbReference type="NCBI Taxonomy" id="491253"/>
    <lineage>
        <taxon>Eukaryota</taxon>
        <taxon>Fungi</taxon>
        <taxon>Dikarya</taxon>
        <taxon>Ascomycota</taxon>
        <taxon>Pezizomycotina</taxon>
        <taxon>Sordariomycetes</taxon>
        <taxon>Hypocreomycetidae</taxon>
        <taxon>Hypocreales</taxon>
        <taxon>Hypocreaceae</taxon>
        <taxon>Cladobotryum</taxon>
    </lineage>
</organism>